<gene>
    <name evidence="1" type="ORF">METZ01_LOCUS216883</name>
</gene>
<name>A0A382FMZ9_9ZZZZ</name>
<accession>A0A382FMZ9</accession>
<organism evidence="1">
    <name type="scientific">marine metagenome</name>
    <dbReference type="NCBI Taxonomy" id="408172"/>
    <lineage>
        <taxon>unclassified sequences</taxon>
        <taxon>metagenomes</taxon>
        <taxon>ecological metagenomes</taxon>
    </lineage>
</organism>
<dbReference type="EMBL" id="UINC01050726">
    <property type="protein sequence ID" value="SVB64029.1"/>
    <property type="molecule type" value="Genomic_DNA"/>
</dbReference>
<proteinExistence type="predicted"/>
<feature type="non-terminal residue" evidence="1">
    <location>
        <position position="1"/>
    </location>
</feature>
<evidence type="ECO:0000313" key="1">
    <source>
        <dbReference type="EMBL" id="SVB64029.1"/>
    </source>
</evidence>
<protein>
    <submittedName>
        <fullName evidence="1">Uncharacterized protein</fullName>
    </submittedName>
</protein>
<dbReference type="AlphaFoldDB" id="A0A382FMZ9"/>
<sequence length="110" mass="12928">KSIAARGKTRTLKEHTIQHRMREMLIHIFTDRLDQLKERMNNKYRDPVNYCIDEAGPSSDLAKYLEQFRGESNFSIDSMTERIGKGRGDLSKEELLILMVDQLVKPEFRQ</sequence>
<reference evidence="1" key="1">
    <citation type="submission" date="2018-05" db="EMBL/GenBank/DDBJ databases">
        <authorList>
            <person name="Lanie J.A."/>
            <person name="Ng W.-L."/>
            <person name="Kazmierczak K.M."/>
            <person name="Andrzejewski T.M."/>
            <person name="Davidsen T.M."/>
            <person name="Wayne K.J."/>
            <person name="Tettelin H."/>
            <person name="Glass J.I."/>
            <person name="Rusch D."/>
            <person name="Podicherti R."/>
            <person name="Tsui H.-C.T."/>
            <person name="Winkler M.E."/>
        </authorList>
    </citation>
    <scope>NUCLEOTIDE SEQUENCE</scope>
</reference>